<dbReference type="AlphaFoldDB" id="A0A369TNU6"/>
<dbReference type="Proteomes" id="UP000253977">
    <property type="component" value="Unassembled WGS sequence"/>
</dbReference>
<comment type="caution">
    <text evidence="1">The sequence shown here is derived from an EMBL/GenBank/DDBJ whole genome shotgun (WGS) entry which is preliminary data.</text>
</comment>
<gene>
    <name evidence="1" type="ORF">DU478_12810</name>
</gene>
<dbReference type="OrthoDB" id="7550695at2"/>
<accession>A0A369TNU6</accession>
<evidence type="ECO:0000313" key="1">
    <source>
        <dbReference type="EMBL" id="RDD65797.1"/>
    </source>
</evidence>
<reference evidence="1 2" key="1">
    <citation type="submission" date="2018-07" db="EMBL/GenBank/DDBJ databases">
        <title>Thalassococcus profundi sp. nov., a marine bacterium isolated from deep seawater of Okinawa Trough.</title>
        <authorList>
            <person name="Yu M."/>
        </authorList>
    </citation>
    <scope>NUCLEOTIDE SEQUENCE [LARGE SCALE GENOMIC DNA]</scope>
    <source>
        <strain evidence="1 2">WRAS1</strain>
    </source>
</reference>
<evidence type="ECO:0000313" key="2">
    <source>
        <dbReference type="Proteomes" id="UP000253977"/>
    </source>
</evidence>
<organism evidence="1 2">
    <name type="scientific">Thalassococcus profundi</name>
    <dbReference type="NCBI Taxonomy" id="2282382"/>
    <lineage>
        <taxon>Bacteria</taxon>
        <taxon>Pseudomonadati</taxon>
        <taxon>Pseudomonadota</taxon>
        <taxon>Alphaproteobacteria</taxon>
        <taxon>Rhodobacterales</taxon>
        <taxon>Roseobacteraceae</taxon>
        <taxon>Thalassococcus</taxon>
    </lineage>
</organism>
<keyword evidence="2" id="KW-1185">Reference proteome</keyword>
<proteinExistence type="predicted"/>
<dbReference type="EMBL" id="QPMK01000009">
    <property type="protein sequence ID" value="RDD65797.1"/>
    <property type="molecule type" value="Genomic_DNA"/>
</dbReference>
<sequence length="347" mass="38157">MLRWLGRLLLVLVLGLALLLAPVAYNDLACTAPTDSEDYAAILPPEQHRAEARTLLTYPEWHIVHAYDDYARVIGDGDPHDYAFLPAITGYWSSLCALTTAAAEHGGMDTGAKQLVYTIGVSFTAELLAKAAYEETLGRLFASLRGPEPAPLDRLTAQQAAEYAQFLQQVPWYKWDFDGAAVALSENATDALRDRERSLAVGLEYRFKSAYAGLIAQAVESVGADALRLQMVVTGLEAEALAALPDVQVIREEDAGLVIETPRYRALTRLLERMAAEGADFVEIAGNDDVLYTAVSVFPQADGALFSFDRQGYGDTRHLFLTKVTRLADDLRAMEGRQMTLEHVHDY</sequence>
<dbReference type="RefSeq" id="WP_114511362.1">
    <property type="nucleotide sequence ID" value="NZ_QPMK01000009.1"/>
</dbReference>
<protein>
    <submittedName>
        <fullName evidence="1">Uncharacterized protein</fullName>
    </submittedName>
</protein>
<name>A0A369TNU6_9RHOB</name>